<keyword evidence="4" id="KW-1185">Reference proteome</keyword>
<keyword evidence="3" id="KW-0808">Transferase</keyword>
<evidence type="ECO:0000259" key="2">
    <source>
        <dbReference type="Pfam" id="PF01636"/>
    </source>
</evidence>
<gene>
    <name evidence="3" type="ORF">BJY22_007662</name>
</gene>
<sequence length="263" mass="28802">MAYGVRDWTALKVEVERRVAGAPVAPEGLAEELAQAFGLGKLTEPARPVVFTAMGRCWGITTDRGRWLAVTVYDWITNEQAELGARLREAATAAGVAAPIAVRSPEGQLVSHVRGESWRVHEWLDVGPSPVLPVSAALARRVGAALGTLHGLARPSGEPIHGYLTARRSDAEWEQLLGRARSAHKPWAERLDTLLPMFRELGALELRVPDELMVCHRNLVPTHVRQGRDGQLVVMEWDFADSLTPESGRSCTWSRSRSRSPGG</sequence>
<dbReference type="AlphaFoldDB" id="A0A7X5VIM3"/>
<name>A0A7X5VIM3_9ACTN</name>
<protein>
    <submittedName>
        <fullName evidence="3">Ser/Thr protein kinase RdoA (MazF antagonist)</fullName>
    </submittedName>
</protein>
<dbReference type="SUPFAM" id="SSF56112">
    <property type="entry name" value="Protein kinase-like (PK-like)"/>
    <property type="match status" value="1"/>
</dbReference>
<dbReference type="Pfam" id="PF01636">
    <property type="entry name" value="APH"/>
    <property type="match status" value="1"/>
</dbReference>
<dbReference type="RefSeq" id="WP_167216784.1">
    <property type="nucleotide sequence ID" value="NZ_JAASRO010000001.1"/>
</dbReference>
<dbReference type="InterPro" id="IPR011009">
    <property type="entry name" value="Kinase-like_dom_sf"/>
</dbReference>
<dbReference type="Proteomes" id="UP000555407">
    <property type="component" value="Unassembled WGS sequence"/>
</dbReference>
<evidence type="ECO:0000256" key="1">
    <source>
        <dbReference type="SAM" id="MobiDB-lite"/>
    </source>
</evidence>
<dbReference type="EMBL" id="JAASRO010000001">
    <property type="protein sequence ID" value="NIK61945.1"/>
    <property type="molecule type" value="Genomic_DNA"/>
</dbReference>
<keyword evidence="3" id="KW-0418">Kinase</keyword>
<comment type="caution">
    <text evidence="3">The sequence shown here is derived from an EMBL/GenBank/DDBJ whole genome shotgun (WGS) entry which is preliminary data.</text>
</comment>
<reference evidence="3 4" key="1">
    <citation type="submission" date="2020-03" db="EMBL/GenBank/DDBJ databases">
        <title>Sequencing the genomes of 1000 actinobacteria strains.</title>
        <authorList>
            <person name="Klenk H.-P."/>
        </authorList>
    </citation>
    <scope>NUCLEOTIDE SEQUENCE [LARGE SCALE GENOMIC DNA]</scope>
    <source>
        <strain evidence="3 4">DSM 45490</strain>
    </source>
</reference>
<evidence type="ECO:0000313" key="3">
    <source>
        <dbReference type="EMBL" id="NIK61945.1"/>
    </source>
</evidence>
<proteinExistence type="predicted"/>
<feature type="domain" description="Aminoglycoside phosphotransferase" evidence="2">
    <location>
        <begin position="80"/>
        <end position="240"/>
    </location>
</feature>
<dbReference type="InterPro" id="IPR002575">
    <property type="entry name" value="Aminoglycoside_PTrfase"/>
</dbReference>
<feature type="region of interest" description="Disordered" evidence="1">
    <location>
        <begin position="244"/>
        <end position="263"/>
    </location>
</feature>
<organism evidence="3 4">
    <name type="scientific">Kribbella shirazensis</name>
    <dbReference type="NCBI Taxonomy" id="1105143"/>
    <lineage>
        <taxon>Bacteria</taxon>
        <taxon>Bacillati</taxon>
        <taxon>Actinomycetota</taxon>
        <taxon>Actinomycetes</taxon>
        <taxon>Propionibacteriales</taxon>
        <taxon>Kribbellaceae</taxon>
        <taxon>Kribbella</taxon>
    </lineage>
</organism>
<evidence type="ECO:0000313" key="4">
    <source>
        <dbReference type="Proteomes" id="UP000555407"/>
    </source>
</evidence>
<dbReference type="GO" id="GO:0016301">
    <property type="term" value="F:kinase activity"/>
    <property type="evidence" value="ECO:0007669"/>
    <property type="project" value="UniProtKB-KW"/>
</dbReference>
<accession>A0A7X5VIM3</accession>